<comment type="caution">
    <text evidence="1">The sequence shown here is derived from an EMBL/GenBank/DDBJ whole genome shotgun (WGS) entry which is preliminary data.</text>
</comment>
<evidence type="ECO:0000313" key="1">
    <source>
        <dbReference type="EMBL" id="MCV2369419.1"/>
    </source>
</evidence>
<protein>
    <submittedName>
        <fullName evidence="1">Uncharacterized protein</fullName>
    </submittedName>
</protein>
<proteinExistence type="predicted"/>
<accession>A0ABT2YHB2</accession>
<dbReference type="EMBL" id="JAJIRN010000006">
    <property type="protein sequence ID" value="MCV2369419.1"/>
    <property type="molecule type" value="Genomic_DNA"/>
</dbReference>
<sequence length="695" mass="75399">MAYEDPTSSSFDNLVDEYPADLADVAELSIEDRLDVLTAAEPTAGVEGQIAQAIAPAPLPVIHRTSSGLYRSPTTAGIQLELRVDVDGVHPLRKVSGDFFTMAGATVNYYGSFIVDSPAITTTSNAIVIRGQGRFTWSAGAPVVQVTIQRRSIFQPAAPAVLQFFTSSGAPGASYLCQFGAHHFRSVFIETDRVSDVTTPVFSSYNTATLPSGGPGRTLSVVSAYAEAGIQLVPTAGTDVIDIREAGGDVRWSDAELHASMVRHFSLWRDVPQWAVWQVVCQHHELGDGLLGIMFDQAGRQRQGCAVFHAGLGGSTPDRLREQLYCYVHELGHCFNLLHSWQKSLGNPPGANRPNAKSYMNYPWRYPGGAAAFWAAFGFVFDDPELTHLRHAFRNNIILGGNPFATGSSLSNPELMAEPISDQSGLQFHINGVHPSFALGEPVVIHLKLSPTDLRGKTVIPHVHPNQGMCSVVIGRPNGSVVLYEPYIDHLMASKTKFLPAGKVIEDSAYIGFGKGGLYFDQPGIYTLRAVYHALDGSQVMSNVLSVRVRYPGSAENEEVANLLLGEEQGTLFFLKGSDSEFLRSGNEAFETMLEKHPGHRLTDYVRFARGVNAGRTFKTISKDKEHGVLVRQSNLADANALLMAATSGKSVLDDLSKQNCLESLASIHRNKGDEKSAKLALKMAQDIANMRAAK</sequence>
<organism evidence="1 2">
    <name type="scientific">Roseateles oligotrophus</name>
    <dbReference type="NCBI Taxonomy" id="1769250"/>
    <lineage>
        <taxon>Bacteria</taxon>
        <taxon>Pseudomonadati</taxon>
        <taxon>Pseudomonadota</taxon>
        <taxon>Betaproteobacteria</taxon>
        <taxon>Burkholderiales</taxon>
        <taxon>Sphaerotilaceae</taxon>
        <taxon>Roseateles</taxon>
    </lineage>
</organism>
<reference evidence="1 2" key="1">
    <citation type="submission" date="2021-11" db="EMBL/GenBank/DDBJ databases">
        <authorList>
            <person name="Liang Q."/>
            <person name="Mou H."/>
            <person name="Liu Z."/>
        </authorList>
    </citation>
    <scope>NUCLEOTIDE SEQUENCE [LARGE SCALE GENOMIC DNA]</scope>
    <source>
        <strain evidence="1 2">CHU3</strain>
    </source>
</reference>
<dbReference type="RefSeq" id="WP_263572003.1">
    <property type="nucleotide sequence ID" value="NZ_JAJIRN010000006.1"/>
</dbReference>
<dbReference type="Proteomes" id="UP001209701">
    <property type="component" value="Unassembled WGS sequence"/>
</dbReference>
<dbReference type="SUPFAM" id="SSF55486">
    <property type="entry name" value="Metalloproteases ('zincins'), catalytic domain"/>
    <property type="match status" value="1"/>
</dbReference>
<name>A0ABT2YHB2_9BURK</name>
<gene>
    <name evidence="1" type="ORF">LNV07_15165</name>
</gene>
<evidence type="ECO:0000313" key="2">
    <source>
        <dbReference type="Proteomes" id="UP001209701"/>
    </source>
</evidence>
<keyword evidence="2" id="KW-1185">Reference proteome</keyword>